<evidence type="ECO:0000256" key="4">
    <source>
        <dbReference type="ARBA" id="ARBA00022989"/>
    </source>
</evidence>
<keyword evidence="2 6" id="KW-0812">Transmembrane</keyword>
<evidence type="ECO:0000256" key="6">
    <source>
        <dbReference type="RuleBase" id="RU364120"/>
    </source>
</evidence>
<dbReference type="EMBL" id="BABT02000164">
    <property type="protein sequence ID" value="GAA98753.1"/>
    <property type="molecule type" value="Genomic_DNA"/>
</dbReference>
<evidence type="ECO:0000256" key="1">
    <source>
        <dbReference type="ARBA" id="ARBA00005500"/>
    </source>
</evidence>
<evidence type="ECO:0000313" key="9">
    <source>
        <dbReference type="Proteomes" id="UP000009131"/>
    </source>
</evidence>
<organism evidence="8 9">
    <name type="scientific">Mixia osmundae (strain CBS 9802 / IAM 14324 / JCM 22182 / KY 12970)</name>
    <dbReference type="NCBI Taxonomy" id="764103"/>
    <lineage>
        <taxon>Eukaryota</taxon>
        <taxon>Fungi</taxon>
        <taxon>Dikarya</taxon>
        <taxon>Basidiomycota</taxon>
        <taxon>Pucciniomycotina</taxon>
        <taxon>Mixiomycetes</taxon>
        <taxon>Mixiales</taxon>
        <taxon>Mixiaceae</taxon>
        <taxon>Mixia</taxon>
    </lineage>
</organism>
<reference evidence="8 9" key="2">
    <citation type="journal article" date="2012" name="Open Biol.">
        <title>Characteristics of nucleosomes and linker DNA regions on the genome of the basidiomycete Mixia osmundae revealed by mono- and dinucleosome mapping.</title>
        <authorList>
            <person name="Nishida H."/>
            <person name="Kondo S."/>
            <person name="Matsumoto T."/>
            <person name="Suzuki Y."/>
            <person name="Yoshikawa H."/>
            <person name="Taylor T.D."/>
            <person name="Sugiyama J."/>
        </authorList>
    </citation>
    <scope>NUCLEOTIDE SEQUENCE [LARGE SCALE GENOMIC DNA]</scope>
    <source>
        <strain evidence="9">CBS 9802 / IAM 14324 / JCM 22182 / KY 12970</strain>
    </source>
</reference>
<proteinExistence type="inferred from homology"/>
<feature type="transmembrane region" description="Helical" evidence="6">
    <location>
        <begin position="46"/>
        <end position="67"/>
    </location>
</feature>
<evidence type="ECO:0000256" key="5">
    <source>
        <dbReference type="ARBA" id="ARBA00023136"/>
    </source>
</evidence>
<evidence type="ECO:0000313" key="8">
    <source>
        <dbReference type="EMBL" id="GAA98753.1"/>
    </source>
</evidence>
<gene>
    <name evidence="8" type="primary">Mo05441</name>
    <name evidence="8" type="ORF">E5Q_05441</name>
</gene>
<comment type="similarity">
    <text evidence="1 6">Belongs to the RAMP4 family.</text>
</comment>
<dbReference type="AlphaFoldDB" id="G7E7E3"/>
<keyword evidence="9" id="KW-1185">Reference proteome</keyword>
<comment type="function">
    <text evidence="6">Interacts with target proteins during translocation into the lumen of the endoplasmic reticulum. Protects unfolded target proteins against degradation and facilitate correct glycosylation.</text>
</comment>
<name>G7E7E3_MIXOS</name>
<dbReference type="InParanoid" id="G7E7E3"/>
<keyword evidence="5 6" id="KW-0472">Membrane</keyword>
<comment type="subcellular location">
    <subcellularLocation>
        <location evidence="6">Membrane</location>
        <topology evidence="6">Single-pass membrane protein</topology>
    </subcellularLocation>
    <subcellularLocation>
        <location evidence="6">Endoplasmic reticulum membrane</location>
        <topology evidence="6">Single-pass membrane protein</topology>
    </subcellularLocation>
</comment>
<reference evidence="8 9" key="1">
    <citation type="journal article" date="2011" name="J. Gen. Appl. Microbiol.">
        <title>Draft genome sequencing of the enigmatic basidiomycete Mixia osmundae.</title>
        <authorList>
            <person name="Nishida H."/>
            <person name="Nagatsuka Y."/>
            <person name="Sugiyama J."/>
        </authorList>
    </citation>
    <scope>NUCLEOTIDE SEQUENCE [LARGE SCALE GENOMIC DNA]</scope>
    <source>
        <strain evidence="9">CBS 9802 / IAM 14324 / JCM 22182 / KY 12970</strain>
    </source>
</reference>
<evidence type="ECO:0000256" key="2">
    <source>
        <dbReference type="ARBA" id="ARBA00022692"/>
    </source>
</evidence>
<dbReference type="Proteomes" id="UP000009131">
    <property type="component" value="Unassembled WGS sequence"/>
</dbReference>
<feature type="compositionally biased region" description="Basic and acidic residues" evidence="7">
    <location>
        <begin position="13"/>
        <end position="22"/>
    </location>
</feature>
<dbReference type="Pfam" id="PF06624">
    <property type="entry name" value="RAMP4"/>
    <property type="match status" value="1"/>
</dbReference>
<keyword evidence="3 6" id="KW-0256">Endoplasmic reticulum</keyword>
<accession>G7E7E3</accession>
<feature type="region of interest" description="Disordered" evidence="7">
    <location>
        <begin position="1"/>
        <end position="40"/>
    </location>
</feature>
<evidence type="ECO:0000256" key="3">
    <source>
        <dbReference type="ARBA" id="ARBA00022824"/>
    </source>
</evidence>
<sequence>MPKAKSTPHALRQRNDRFKEQSMQHQVPGRKSSVASKKPSKTLRRAAIIFVVILGGGLIFELLRLIVLK</sequence>
<dbReference type="HOGENOM" id="CLU_2800959_0_0_1"/>
<dbReference type="GO" id="GO:0005789">
    <property type="term" value="C:endoplasmic reticulum membrane"/>
    <property type="evidence" value="ECO:0007669"/>
    <property type="project" value="UniProtKB-SubCell"/>
</dbReference>
<protein>
    <recommendedName>
        <fullName evidence="6">Stress-associated endoplasmic reticulum protein</fullName>
    </recommendedName>
</protein>
<evidence type="ECO:0000256" key="7">
    <source>
        <dbReference type="SAM" id="MobiDB-lite"/>
    </source>
</evidence>
<comment type="caution">
    <text evidence="8">The sequence shown here is derived from an EMBL/GenBank/DDBJ whole genome shotgun (WGS) entry which is preliminary data.</text>
</comment>
<keyword evidence="4 6" id="KW-1133">Transmembrane helix</keyword>
<dbReference type="InterPro" id="IPR010580">
    <property type="entry name" value="ER_stress-assoc"/>
</dbReference>